<sequence>MTPESHRTFHRRRGRDYPLPTRGIRYGELTDVLSRRDIRHATHGGELHAVSHGIYIPASKSVLGAPLATLEALCHGTPHLVSHHTAAALWGIIDAAPTPPYHLTAPPEGSRVKRPDLVESHRTHVPEADRTELHRLPITSPARTWVDVALSSSVLEALILADRCRRRGRKEFGEDPQALASAAELAAALTRRGKPRGIRNARAALQLSRDRVDSPQETRLRYAMAQAGLPEPEVNAWIYNAHGWAVVQPDMSIREYRLAIQYEGWEFHTDDDQMVRDIQRQELTEALGWVEVRITREHMRNQCGRAVEKIVRTLRRQGWPG</sequence>
<dbReference type="EMBL" id="VAVZ01000003">
    <property type="protein sequence ID" value="TLQ00263.1"/>
    <property type="molecule type" value="Genomic_DNA"/>
</dbReference>
<name>A0A5R9BJF0_9MICC</name>
<accession>A0A5R9BJF0</accession>
<evidence type="ECO:0000313" key="2">
    <source>
        <dbReference type="Proteomes" id="UP000310458"/>
    </source>
</evidence>
<protein>
    <recommendedName>
        <fullName evidence="3">DUF559 domain-containing protein</fullName>
    </recommendedName>
</protein>
<evidence type="ECO:0008006" key="3">
    <source>
        <dbReference type="Google" id="ProtNLM"/>
    </source>
</evidence>
<dbReference type="Proteomes" id="UP000310458">
    <property type="component" value="Unassembled WGS sequence"/>
</dbReference>
<dbReference type="RefSeq" id="WP_138251764.1">
    <property type="nucleotide sequence ID" value="NZ_VAVZ01000003.1"/>
</dbReference>
<dbReference type="SUPFAM" id="SSF52980">
    <property type="entry name" value="Restriction endonuclease-like"/>
    <property type="match status" value="1"/>
</dbReference>
<dbReference type="Gene3D" id="3.40.960.10">
    <property type="entry name" value="VSR Endonuclease"/>
    <property type="match status" value="1"/>
</dbReference>
<dbReference type="OrthoDB" id="3234479at2"/>
<evidence type="ECO:0000313" key="1">
    <source>
        <dbReference type="EMBL" id="TLQ00263.1"/>
    </source>
</evidence>
<reference evidence="1 2" key="1">
    <citation type="submission" date="2019-05" db="EMBL/GenBank/DDBJ databases">
        <title>Nesterenkonia sp. GY074 isolated from the Southern Atlantic Ocean.</title>
        <authorList>
            <person name="Zhang G."/>
        </authorList>
    </citation>
    <scope>NUCLEOTIDE SEQUENCE [LARGE SCALE GENOMIC DNA]</scope>
    <source>
        <strain evidence="1 2">GY074</strain>
    </source>
</reference>
<organism evidence="1 2">
    <name type="scientific">Nesterenkonia salmonea</name>
    <dbReference type="NCBI Taxonomy" id="1804987"/>
    <lineage>
        <taxon>Bacteria</taxon>
        <taxon>Bacillati</taxon>
        <taxon>Actinomycetota</taxon>
        <taxon>Actinomycetes</taxon>
        <taxon>Micrococcales</taxon>
        <taxon>Micrococcaceae</taxon>
        <taxon>Nesterenkonia</taxon>
    </lineage>
</organism>
<dbReference type="AlphaFoldDB" id="A0A5R9BJF0"/>
<dbReference type="InterPro" id="IPR011335">
    <property type="entry name" value="Restrct_endonuc-II-like"/>
</dbReference>
<proteinExistence type="predicted"/>
<gene>
    <name evidence="1" type="ORF">FEF26_01470</name>
</gene>
<comment type="caution">
    <text evidence="1">The sequence shown here is derived from an EMBL/GenBank/DDBJ whole genome shotgun (WGS) entry which is preliminary data.</text>
</comment>
<keyword evidence="2" id="KW-1185">Reference proteome</keyword>